<dbReference type="EMBL" id="JACWEZ010000003">
    <property type="protein sequence ID" value="MBD1222523.1"/>
    <property type="molecule type" value="Genomic_DNA"/>
</dbReference>
<name>A0AAC9NLW8_VIRHA</name>
<dbReference type="KEGG" id="vhl:BME96_17895"/>
<evidence type="ECO:0000313" key="3">
    <source>
        <dbReference type="EMBL" id="MBD1222523.1"/>
    </source>
</evidence>
<sequence length="130" mass="14777">MGSSVRISEADLERYYILSKQKKEIEQEMKQLKKDFNLNLDDSIGKDQKGEVTCGSYKLQRQVRTAVGYNQELTVQKLEQLNLHDFIIVEKLPDTEKLEAAIKIGLVEETAFTPCKTNKTTTAIVVKEAP</sequence>
<feature type="coiled-coil region" evidence="1">
    <location>
        <begin position="15"/>
        <end position="42"/>
    </location>
</feature>
<dbReference type="AlphaFoldDB" id="A0AAC9NLW8"/>
<keyword evidence="5" id="KW-1185">Reference proteome</keyword>
<dbReference type="EMBL" id="CP017962">
    <property type="protein sequence ID" value="APC49957.1"/>
    <property type="molecule type" value="Genomic_DNA"/>
</dbReference>
<gene>
    <name evidence="2" type="ORF">BME96_17895</name>
    <name evidence="3" type="ORF">IC602_07870</name>
</gene>
<organism evidence="2 4">
    <name type="scientific">Virgibacillus halodenitrificans</name>
    <name type="common">Bacillus halodenitrificans</name>
    <dbReference type="NCBI Taxonomy" id="1482"/>
    <lineage>
        <taxon>Bacteria</taxon>
        <taxon>Bacillati</taxon>
        <taxon>Bacillota</taxon>
        <taxon>Bacilli</taxon>
        <taxon>Bacillales</taxon>
        <taxon>Bacillaceae</taxon>
        <taxon>Virgibacillus</taxon>
    </lineage>
</organism>
<evidence type="ECO:0000313" key="2">
    <source>
        <dbReference type="EMBL" id="APC49957.1"/>
    </source>
</evidence>
<reference evidence="2 4" key="1">
    <citation type="submission" date="2016-11" db="EMBL/GenBank/DDBJ databases">
        <title>Complete genome sequencing of Virgibacillus halodenitrificans PDB-F2.</title>
        <authorList>
            <person name="Sun Z."/>
            <person name="Zhou Y."/>
            <person name="Li H."/>
        </authorList>
    </citation>
    <scope>NUCLEOTIDE SEQUENCE [LARGE SCALE GENOMIC DNA]</scope>
    <source>
        <strain evidence="2 4">PDB-F2</strain>
    </source>
</reference>
<proteinExistence type="predicted"/>
<evidence type="ECO:0000313" key="4">
    <source>
        <dbReference type="Proteomes" id="UP000182945"/>
    </source>
</evidence>
<dbReference type="GeneID" id="71516284"/>
<keyword evidence="1" id="KW-0175">Coiled coil</keyword>
<dbReference type="Proteomes" id="UP000182945">
    <property type="component" value="Chromosome"/>
</dbReference>
<evidence type="ECO:0000313" key="5">
    <source>
        <dbReference type="Proteomes" id="UP000621631"/>
    </source>
</evidence>
<evidence type="ECO:0000256" key="1">
    <source>
        <dbReference type="SAM" id="Coils"/>
    </source>
</evidence>
<accession>A0AAC9NLW8</accession>
<dbReference type="RefSeq" id="WP_071649821.1">
    <property type="nucleotide sequence ID" value="NZ_CP017962.1"/>
</dbReference>
<protein>
    <submittedName>
        <fullName evidence="2">Uncharacterized protein</fullName>
    </submittedName>
</protein>
<reference evidence="3 5" key="2">
    <citation type="submission" date="2020-09" db="EMBL/GenBank/DDBJ databases">
        <title>Draft Genome Sequences of Oil-Oxidizing Bacteria Halomonas titanicae, Marinobacter lutaoensis, and Virgibacillus halodenitrificans Isolated from Highly Saline Environments.</title>
        <authorList>
            <person name="Grouzdev D.S."/>
            <person name="Sokolova D.S."/>
            <person name="Semenova E.M."/>
            <person name="Borzenkov I.A."/>
            <person name="Bidzhieva S.K."/>
            <person name="Poltaraus A.B."/>
            <person name="Nazina T.N."/>
        </authorList>
    </citation>
    <scope>NUCLEOTIDE SEQUENCE [LARGE SCALE GENOMIC DNA]</scope>
    <source>
        <strain evidence="3 5">VKM B-3472D</strain>
    </source>
</reference>
<dbReference type="Proteomes" id="UP000621631">
    <property type="component" value="Unassembled WGS sequence"/>
</dbReference>